<dbReference type="Pfam" id="PF02668">
    <property type="entry name" value="TauD"/>
    <property type="match status" value="1"/>
</dbReference>
<dbReference type="SUPFAM" id="SSF51197">
    <property type="entry name" value="Clavaminate synthase-like"/>
    <property type="match status" value="1"/>
</dbReference>
<gene>
    <name evidence="7" type="ORF">CI15_20520</name>
</gene>
<comment type="similarity">
    <text evidence="1">Belongs to the TfdA dioxygenase family.</text>
</comment>
<evidence type="ECO:0000256" key="5">
    <source>
        <dbReference type="ARBA" id="ARBA00023004"/>
    </source>
</evidence>
<dbReference type="InterPro" id="IPR042098">
    <property type="entry name" value="TauD-like_sf"/>
</dbReference>
<organism evidence="7 8">
    <name type="scientific">Paraburkholderia monticola</name>
    <dbReference type="NCBI Taxonomy" id="1399968"/>
    <lineage>
        <taxon>Bacteria</taxon>
        <taxon>Pseudomonadati</taxon>
        <taxon>Pseudomonadota</taxon>
        <taxon>Betaproteobacteria</taxon>
        <taxon>Burkholderiales</taxon>
        <taxon>Burkholderiaceae</taxon>
        <taxon>Paraburkholderia</taxon>
    </lineage>
</organism>
<evidence type="ECO:0000256" key="2">
    <source>
        <dbReference type="ARBA" id="ARBA00022723"/>
    </source>
</evidence>
<dbReference type="Proteomes" id="UP000075613">
    <property type="component" value="Unassembled WGS sequence"/>
</dbReference>
<evidence type="ECO:0000256" key="4">
    <source>
        <dbReference type="ARBA" id="ARBA00023002"/>
    </source>
</evidence>
<keyword evidence="8" id="KW-1185">Reference proteome</keyword>
<protein>
    <submittedName>
        <fullName evidence="7">Taurine catabolism dioxygenase</fullName>
    </submittedName>
</protein>
<keyword evidence="3 7" id="KW-0223">Dioxygenase</keyword>
<comment type="caution">
    <text evidence="7">The sequence shown here is derived from an EMBL/GenBank/DDBJ whole genome shotgun (WGS) entry which is preliminary data.</text>
</comment>
<evidence type="ECO:0000256" key="1">
    <source>
        <dbReference type="ARBA" id="ARBA00005896"/>
    </source>
</evidence>
<dbReference type="GO" id="GO:0046872">
    <property type="term" value="F:metal ion binding"/>
    <property type="evidence" value="ECO:0007669"/>
    <property type="project" value="UniProtKB-KW"/>
</dbReference>
<sequence length="298" mass="34224">MSLDIEAAHPTVAARIHGLDLSRPLSDTQIEEIEQASGTYPVLIFPGQYIDDSQLLAFSANFGPLQPVVSFHTAVEDHRLSPMVSDISNLDRDNRTFPAGDRRRMNFLSSRRWHTDGSYLPTPNRYSMLLSYTVAKRGGQTQFADMREAYDALPEELREMVEDLVLEHDVMHSRAVAGFTEFDEAERARFTPTQKKLVRRHPISGRKSLYLSGHASHVIGWPVPEGLDLLRELTEFATQPQFVYTHQWSVRDLVMWDNRSLMHRARRHYPDTDVREMHRASTIDDLSWSRPKHSETVG</sequence>
<reference evidence="7 8" key="1">
    <citation type="journal article" date="2015" name="Int. J. Syst. Evol. Microbiol.">
        <title>Burkholderia monticola sp. nov., isolated from mountain soil.</title>
        <authorList>
            <person name="Baek I."/>
            <person name="Seo B."/>
            <person name="Lee I."/>
            <person name="Yi H."/>
            <person name="Chun J."/>
        </authorList>
    </citation>
    <scope>NUCLEOTIDE SEQUENCE [LARGE SCALE GENOMIC DNA]</scope>
    <source>
        <strain evidence="7 8">JC2948</strain>
    </source>
</reference>
<dbReference type="EMBL" id="LRBG01000031">
    <property type="protein sequence ID" value="KXU85542.1"/>
    <property type="molecule type" value="Genomic_DNA"/>
</dbReference>
<dbReference type="InterPro" id="IPR051178">
    <property type="entry name" value="TfdA_dioxygenase"/>
</dbReference>
<dbReference type="OrthoDB" id="581608at2"/>
<dbReference type="RefSeq" id="WP_062130299.1">
    <property type="nucleotide sequence ID" value="NZ_LRBG01000031.1"/>
</dbReference>
<feature type="domain" description="TauD/TfdA-like" evidence="6">
    <location>
        <begin position="6"/>
        <end position="280"/>
    </location>
</feature>
<dbReference type="PANTHER" id="PTHR43779">
    <property type="entry name" value="DIOXYGENASE RV0097-RELATED"/>
    <property type="match status" value="1"/>
</dbReference>
<name>A0A149PKH8_9BURK</name>
<proteinExistence type="inferred from homology"/>
<keyword evidence="2" id="KW-0479">Metal-binding</keyword>
<evidence type="ECO:0000256" key="3">
    <source>
        <dbReference type="ARBA" id="ARBA00022964"/>
    </source>
</evidence>
<evidence type="ECO:0000313" key="7">
    <source>
        <dbReference type="EMBL" id="KXU85542.1"/>
    </source>
</evidence>
<evidence type="ECO:0000259" key="6">
    <source>
        <dbReference type="Pfam" id="PF02668"/>
    </source>
</evidence>
<accession>A0A149PKH8</accession>
<dbReference type="InterPro" id="IPR003819">
    <property type="entry name" value="TauD/TfdA-like"/>
</dbReference>
<dbReference type="AlphaFoldDB" id="A0A149PKH8"/>
<dbReference type="GO" id="GO:0016706">
    <property type="term" value="F:2-oxoglutarate-dependent dioxygenase activity"/>
    <property type="evidence" value="ECO:0007669"/>
    <property type="project" value="UniProtKB-ARBA"/>
</dbReference>
<keyword evidence="4" id="KW-0560">Oxidoreductase</keyword>
<dbReference type="Gene3D" id="3.60.130.10">
    <property type="entry name" value="Clavaminate synthase-like"/>
    <property type="match status" value="1"/>
</dbReference>
<keyword evidence="5" id="KW-0408">Iron</keyword>
<evidence type="ECO:0000313" key="8">
    <source>
        <dbReference type="Proteomes" id="UP000075613"/>
    </source>
</evidence>
<dbReference type="STRING" id="1399968.CI15_20520"/>
<dbReference type="PANTHER" id="PTHR43779:SF3">
    <property type="entry name" value="(3R)-3-[(CARBOXYMETHYL)AMINO]FATTY ACID OXYGENASE_DECARBOXYLASE"/>
    <property type="match status" value="1"/>
</dbReference>